<keyword evidence="2" id="KW-1185">Reference proteome</keyword>
<dbReference type="EMBL" id="BPLQ01014930">
    <property type="protein sequence ID" value="GIY84463.1"/>
    <property type="molecule type" value="Genomic_DNA"/>
</dbReference>
<sequence>MQFILPDKSIRPLRLEKASDNLVPLRTMSTHRKRFVCEHSGDFFFSRTGMDIILLRLDEPDAIVMHQNGEMESMSRKRTLQSKWINPIQVTCVNVGEQLARATAYGAAEATAKPAACRLSRPPPVFFFLRVS</sequence>
<dbReference type="AlphaFoldDB" id="A0AAV4WQ54"/>
<comment type="caution">
    <text evidence="1">The sequence shown here is derived from an EMBL/GenBank/DDBJ whole genome shotgun (WGS) entry which is preliminary data.</text>
</comment>
<organism evidence="1 2">
    <name type="scientific">Caerostris darwini</name>
    <dbReference type="NCBI Taxonomy" id="1538125"/>
    <lineage>
        <taxon>Eukaryota</taxon>
        <taxon>Metazoa</taxon>
        <taxon>Ecdysozoa</taxon>
        <taxon>Arthropoda</taxon>
        <taxon>Chelicerata</taxon>
        <taxon>Arachnida</taxon>
        <taxon>Araneae</taxon>
        <taxon>Araneomorphae</taxon>
        <taxon>Entelegynae</taxon>
        <taxon>Araneoidea</taxon>
        <taxon>Araneidae</taxon>
        <taxon>Caerostris</taxon>
    </lineage>
</organism>
<proteinExistence type="predicted"/>
<protein>
    <submittedName>
        <fullName evidence="1">Uncharacterized protein</fullName>
    </submittedName>
</protein>
<gene>
    <name evidence="1" type="ORF">CDAR_278901</name>
</gene>
<evidence type="ECO:0000313" key="2">
    <source>
        <dbReference type="Proteomes" id="UP001054837"/>
    </source>
</evidence>
<dbReference type="Proteomes" id="UP001054837">
    <property type="component" value="Unassembled WGS sequence"/>
</dbReference>
<evidence type="ECO:0000313" key="1">
    <source>
        <dbReference type="EMBL" id="GIY84463.1"/>
    </source>
</evidence>
<reference evidence="1 2" key="1">
    <citation type="submission" date="2021-06" db="EMBL/GenBank/DDBJ databases">
        <title>Caerostris darwini draft genome.</title>
        <authorList>
            <person name="Kono N."/>
            <person name="Arakawa K."/>
        </authorList>
    </citation>
    <scope>NUCLEOTIDE SEQUENCE [LARGE SCALE GENOMIC DNA]</scope>
</reference>
<accession>A0AAV4WQ54</accession>
<name>A0AAV4WQ54_9ARAC</name>